<evidence type="ECO:0000256" key="4">
    <source>
        <dbReference type="ARBA" id="ARBA00022617"/>
    </source>
</evidence>
<dbReference type="CDD" id="cd11065">
    <property type="entry name" value="CYP64-like"/>
    <property type="match status" value="1"/>
</dbReference>
<comment type="cofactor">
    <cofactor evidence="1 9">
        <name>heme</name>
        <dbReference type="ChEBI" id="CHEBI:30413"/>
    </cofactor>
</comment>
<reference evidence="12" key="1">
    <citation type="journal article" date="2021" name="New Phytol.">
        <title>Evolutionary innovations through gain and loss of genes in the ectomycorrhizal Boletales.</title>
        <authorList>
            <person name="Wu G."/>
            <person name="Miyauchi S."/>
            <person name="Morin E."/>
            <person name="Kuo A."/>
            <person name="Drula E."/>
            <person name="Varga T."/>
            <person name="Kohler A."/>
            <person name="Feng B."/>
            <person name="Cao Y."/>
            <person name="Lipzen A."/>
            <person name="Daum C."/>
            <person name="Hundley H."/>
            <person name="Pangilinan J."/>
            <person name="Johnson J."/>
            <person name="Barry K."/>
            <person name="LaButti K."/>
            <person name="Ng V."/>
            <person name="Ahrendt S."/>
            <person name="Min B."/>
            <person name="Choi I.G."/>
            <person name="Park H."/>
            <person name="Plett J.M."/>
            <person name="Magnuson J."/>
            <person name="Spatafora J.W."/>
            <person name="Nagy L.G."/>
            <person name="Henrissat B."/>
            <person name="Grigoriev I.V."/>
            <person name="Yang Z.L."/>
            <person name="Xu J."/>
            <person name="Martin F.M."/>
        </authorList>
    </citation>
    <scope>NUCLEOTIDE SEQUENCE</scope>
    <source>
        <strain evidence="12">KKN 215</strain>
    </source>
</reference>
<evidence type="ECO:0000256" key="3">
    <source>
        <dbReference type="ARBA" id="ARBA00010617"/>
    </source>
</evidence>
<gene>
    <name evidence="12" type="ORF">BXZ70DRAFT_889268</name>
</gene>
<proteinExistence type="inferred from homology"/>
<feature type="chain" id="PRO_5035454544" evidence="11">
    <location>
        <begin position="19"/>
        <end position="517"/>
    </location>
</feature>
<keyword evidence="5 9" id="KW-0479">Metal-binding</keyword>
<evidence type="ECO:0000256" key="7">
    <source>
        <dbReference type="ARBA" id="ARBA00023004"/>
    </source>
</evidence>
<dbReference type="InterPro" id="IPR036396">
    <property type="entry name" value="Cyt_P450_sf"/>
</dbReference>
<dbReference type="GO" id="GO:0016705">
    <property type="term" value="F:oxidoreductase activity, acting on paired donors, with incorporation or reduction of molecular oxygen"/>
    <property type="evidence" value="ECO:0007669"/>
    <property type="project" value="InterPro"/>
</dbReference>
<evidence type="ECO:0000256" key="9">
    <source>
        <dbReference type="PIRSR" id="PIRSR602401-1"/>
    </source>
</evidence>
<feature type="binding site" description="axial binding residue" evidence="9">
    <location>
        <position position="440"/>
    </location>
    <ligand>
        <name>heme</name>
        <dbReference type="ChEBI" id="CHEBI:30413"/>
    </ligand>
    <ligandPart>
        <name>Fe</name>
        <dbReference type="ChEBI" id="CHEBI:18248"/>
    </ligandPart>
</feature>
<dbReference type="InterPro" id="IPR001128">
    <property type="entry name" value="Cyt_P450"/>
</dbReference>
<evidence type="ECO:0000256" key="1">
    <source>
        <dbReference type="ARBA" id="ARBA00001971"/>
    </source>
</evidence>
<dbReference type="SUPFAM" id="SSF48264">
    <property type="entry name" value="Cytochrome P450"/>
    <property type="match status" value="1"/>
</dbReference>
<dbReference type="GO" id="GO:0005506">
    <property type="term" value="F:iron ion binding"/>
    <property type="evidence" value="ECO:0007669"/>
    <property type="project" value="InterPro"/>
</dbReference>
<evidence type="ECO:0000313" key="12">
    <source>
        <dbReference type="EMBL" id="KAH8103605.1"/>
    </source>
</evidence>
<evidence type="ECO:0000256" key="11">
    <source>
        <dbReference type="SAM" id="SignalP"/>
    </source>
</evidence>
<dbReference type="InterPro" id="IPR002401">
    <property type="entry name" value="Cyt_P450_E_grp-I"/>
</dbReference>
<dbReference type="EMBL" id="JAEVFJ010000007">
    <property type="protein sequence ID" value="KAH8103605.1"/>
    <property type="molecule type" value="Genomic_DNA"/>
</dbReference>
<dbReference type="PANTHER" id="PTHR46300">
    <property type="entry name" value="P450, PUTATIVE (EUROFUNG)-RELATED-RELATED"/>
    <property type="match status" value="1"/>
</dbReference>
<evidence type="ECO:0000256" key="5">
    <source>
        <dbReference type="ARBA" id="ARBA00022723"/>
    </source>
</evidence>
<accession>A0A8K0UUL0</accession>
<dbReference type="InterPro" id="IPR050364">
    <property type="entry name" value="Cytochrome_P450_fung"/>
</dbReference>
<dbReference type="AlphaFoldDB" id="A0A8K0UUL0"/>
<evidence type="ECO:0000256" key="2">
    <source>
        <dbReference type="ARBA" id="ARBA00005179"/>
    </source>
</evidence>
<organism evidence="12 13">
    <name type="scientific">Cristinia sonorae</name>
    <dbReference type="NCBI Taxonomy" id="1940300"/>
    <lineage>
        <taxon>Eukaryota</taxon>
        <taxon>Fungi</taxon>
        <taxon>Dikarya</taxon>
        <taxon>Basidiomycota</taxon>
        <taxon>Agaricomycotina</taxon>
        <taxon>Agaricomycetes</taxon>
        <taxon>Agaricomycetidae</taxon>
        <taxon>Agaricales</taxon>
        <taxon>Pleurotineae</taxon>
        <taxon>Stephanosporaceae</taxon>
        <taxon>Cristinia</taxon>
    </lineage>
</organism>
<dbReference type="PANTHER" id="PTHR46300:SF7">
    <property type="entry name" value="P450, PUTATIVE (EUROFUNG)-RELATED"/>
    <property type="match status" value="1"/>
</dbReference>
<dbReference type="GO" id="GO:0004497">
    <property type="term" value="F:monooxygenase activity"/>
    <property type="evidence" value="ECO:0007669"/>
    <property type="project" value="UniProtKB-KW"/>
</dbReference>
<keyword evidence="13" id="KW-1185">Reference proteome</keyword>
<sequence length="517" mass="58083">MLPLLIALLTVAALIVRARRSRSRLPLPPGPKPWPFIGNMLDMPTVRPWEKYHEWCETYDSDVIFLDLPMQPTIILGSADAALDLLDKRSNIYSSKSTSVMIDLMGWEFNLSFMPYTNRWRAHRRMFHQQFYQGIVSKYQPVQRQQAREFLSWALKDPANTRKHVRLLITSVIFYVTYGKKITSIDDEYVTLAKVAVEALSQAVIPGACWVEYMPILKYIPSWVPGTASMKLAEKYLPYVTKMKDQPYSEVKAAFNEGSATPCMTTSLLERNVKKYGGTDEEAIYDEIAKNVTGLAYAGMSGRTSSACLSFLLAMALFPEVQKRAQAELDRVVGPSRLPEYEDIAQIPYIRALIMETMRWMPVIPFGVPHAVIVDDEYKGYHIPKGSMVVPNAWAMLHNPEDYPSPEEFKPERFLDEDGNIDPSVRDPTVVAFGFGRRICLGRHFSDNTLSIYIASVLHVFDITPGVDASGSPIKLTAELAGGLVAMPRDVPCGLRPRSEAAAKLIWEATGEGDSVL</sequence>
<protein>
    <submittedName>
        <fullName evidence="12">CyP450 monooxygenase</fullName>
    </submittedName>
</protein>
<feature type="signal peptide" evidence="11">
    <location>
        <begin position="1"/>
        <end position="18"/>
    </location>
</feature>
<evidence type="ECO:0000313" key="13">
    <source>
        <dbReference type="Proteomes" id="UP000813824"/>
    </source>
</evidence>
<keyword evidence="11" id="KW-0732">Signal</keyword>
<dbReference type="GO" id="GO:0020037">
    <property type="term" value="F:heme binding"/>
    <property type="evidence" value="ECO:0007669"/>
    <property type="project" value="InterPro"/>
</dbReference>
<comment type="pathway">
    <text evidence="2">Secondary metabolite biosynthesis.</text>
</comment>
<comment type="caution">
    <text evidence="12">The sequence shown here is derived from an EMBL/GenBank/DDBJ whole genome shotgun (WGS) entry which is preliminary data.</text>
</comment>
<dbReference type="PROSITE" id="PS00086">
    <property type="entry name" value="CYTOCHROME_P450"/>
    <property type="match status" value="1"/>
</dbReference>
<evidence type="ECO:0000256" key="10">
    <source>
        <dbReference type="RuleBase" id="RU000461"/>
    </source>
</evidence>
<dbReference type="PRINTS" id="PR00385">
    <property type="entry name" value="P450"/>
</dbReference>
<keyword evidence="6 10" id="KW-0560">Oxidoreductase</keyword>
<keyword evidence="8 10" id="KW-0503">Monooxygenase</keyword>
<dbReference type="OrthoDB" id="2789670at2759"/>
<dbReference type="Gene3D" id="1.10.630.10">
    <property type="entry name" value="Cytochrome P450"/>
    <property type="match status" value="1"/>
</dbReference>
<dbReference type="InterPro" id="IPR017972">
    <property type="entry name" value="Cyt_P450_CS"/>
</dbReference>
<dbReference type="Pfam" id="PF00067">
    <property type="entry name" value="p450"/>
    <property type="match status" value="1"/>
</dbReference>
<comment type="similarity">
    <text evidence="3 10">Belongs to the cytochrome P450 family.</text>
</comment>
<dbReference type="Proteomes" id="UP000813824">
    <property type="component" value="Unassembled WGS sequence"/>
</dbReference>
<name>A0A8K0UUL0_9AGAR</name>
<keyword evidence="7 9" id="KW-0408">Iron</keyword>
<keyword evidence="4 9" id="KW-0349">Heme</keyword>
<evidence type="ECO:0000256" key="8">
    <source>
        <dbReference type="ARBA" id="ARBA00023033"/>
    </source>
</evidence>
<dbReference type="PRINTS" id="PR00463">
    <property type="entry name" value="EP450I"/>
</dbReference>
<evidence type="ECO:0000256" key="6">
    <source>
        <dbReference type="ARBA" id="ARBA00023002"/>
    </source>
</evidence>